<reference evidence="1 2" key="1">
    <citation type="submission" date="2012-03" db="EMBL/GenBank/DDBJ databases">
        <title>Whole Genome Assembly of Papio anubis.</title>
        <authorList>
            <person name="Liu Y.L."/>
            <person name="Abraham K.A."/>
            <person name="Akbar H.A."/>
            <person name="Ali S.A."/>
            <person name="Anosike U.A."/>
            <person name="Aqrawi P.A."/>
            <person name="Arias F.A."/>
            <person name="Attaway T.A."/>
            <person name="Awwad R.A."/>
            <person name="Babu C.B."/>
            <person name="Bandaranaike D.B."/>
            <person name="Battles P.B."/>
            <person name="Bell A.B."/>
            <person name="Beltran B.B."/>
            <person name="Berhane-Mersha D.B."/>
            <person name="Bess C.B."/>
            <person name="Bickham C.B."/>
            <person name="Bolden T.B."/>
            <person name="Carter K.C."/>
            <person name="Chau D.C."/>
            <person name="Chavez A.C."/>
            <person name="Clerc-Blankenburg K.C."/>
            <person name="Coyle M.C."/>
            <person name="Dao M.D."/>
            <person name="Davila M.L.D."/>
            <person name="Davy-Carroll L.D."/>
            <person name="Denson S.D."/>
            <person name="Dinh H.D."/>
            <person name="Fernandez S.F."/>
            <person name="Fernando P.F."/>
            <person name="Forbes L.F."/>
            <person name="Francis C.F."/>
            <person name="Francisco L.F."/>
            <person name="Fu Q.F."/>
            <person name="Garcia-Iii R.G."/>
            <person name="Garrett T.G."/>
            <person name="Gross S.G."/>
            <person name="Gubbala S.G."/>
            <person name="Hirani K.H."/>
            <person name="Hogues M.H."/>
            <person name="Hollins B.H."/>
            <person name="Jackson L.J."/>
            <person name="Javaid M.J."/>
            <person name="Jhangiani S.J."/>
            <person name="Johnson A.J."/>
            <person name="Johnson B.J."/>
            <person name="Jones J.J."/>
            <person name="Joshi V.J."/>
            <person name="Kalu J.K."/>
            <person name="Khan N.K."/>
            <person name="Korchina V.K."/>
            <person name="Kovar C.K."/>
            <person name="Lago L.L."/>
            <person name="Lara F.L."/>
            <person name="Le T.-K.L."/>
            <person name="Lee S.L."/>
            <person name="Legall-Iii F.L."/>
            <person name="Lemon S.L."/>
            <person name="Liu J.L."/>
            <person name="Liu Y.-S.L."/>
            <person name="Liyanage D.L."/>
            <person name="Lopez J.L."/>
            <person name="Lorensuhewa L.L."/>
            <person name="Mata R.M."/>
            <person name="Mathew T.M."/>
            <person name="Mercado C.M."/>
            <person name="Mercado I.M."/>
            <person name="Morales K.M."/>
            <person name="Morgan M.M."/>
            <person name="Munidasa M.M."/>
            <person name="Ngo D.N."/>
            <person name="Nguyen L.N."/>
            <person name="Nguyen T.N."/>
            <person name="Nguyen N.N."/>
            <person name="Obregon M.O."/>
            <person name="Okwuonu G.O."/>
            <person name="Ongeri F.O."/>
            <person name="Onwere C.O."/>
            <person name="Osifeso I.O."/>
            <person name="Parra A.P."/>
            <person name="Patil S.P."/>
            <person name="Perez A.P."/>
            <person name="Perez Y.P."/>
            <person name="Pham C.P."/>
            <person name="Pu L.-L.P."/>
            <person name="Puazo M.P."/>
            <person name="Quiroz J.Q."/>
            <person name="Rouhana J.R."/>
            <person name="Ruiz M.R."/>
            <person name="Ruiz S.-J.R."/>
            <person name="Saada N.S."/>
            <person name="Santibanez J.S."/>
            <person name="Scheel M.S."/>
            <person name="Schneider B.S."/>
            <person name="Simmons D.S."/>
            <person name="Sisson I.S."/>
            <person name="Tang L.-Y.T."/>
            <person name="Thornton R.T."/>
            <person name="Tisius J.T."/>
            <person name="Toledanes G.T."/>
            <person name="Trejos Z.T."/>
            <person name="Usmani K.U."/>
            <person name="Varghese R.V."/>
            <person name="Vattathil S.V."/>
            <person name="Vee V.V."/>
            <person name="Walker D.W."/>
            <person name="Weissenberger G.W."/>
            <person name="White C.W."/>
            <person name="Williams A.W."/>
            <person name="Woodworth J.W."/>
            <person name="Wright R.W."/>
            <person name="Zhu Y.Z."/>
            <person name="Han Y.H."/>
            <person name="Newsham I.N."/>
            <person name="Nazareth L.N."/>
            <person name="Worley K.W."/>
            <person name="Muzny D.M."/>
            <person name="Rogers J.R."/>
            <person name="Gibbs R.G."/>
        </authorList>
    </citation>
    <scope>NUCLEOTIDE SEQUENCE [LARGE SCALE GENOMIC DNA]</scope>
</reference>
<protein>
    <submittedName>
        <fullName evidence="1">Uncharacterized protein</fullName>
    </submittedName>
</protein>
<sequence>MILFFETESHSVTQAGVQWRSLGSLQVPPPGFKQFSSLSLLSSWDYRHMPPGAANFLKFFVEIGSWYFDQAGIELLDSGCSPALASQSAGITGMSHQSQLTFSVKIAKYFLGKGQFFQIIFLINFDSLSFIIVRQLSKLSH</sequence>
<reference evidence="1" key="3">
    <citation type="submission" date="2025-09" db="UniProtKB">
        <authorList>
            <consortium name="Ensembl"/>
        </authorList>
    </citation>
    <scope>IDENTIFICATION</scope>
</reference>
<evidence type="ECO:0000313" key="1">
    <source>
        <dbReference type="Ensembl" id="ENSPANP00000057378.1"/>
    </source>
</evidence>
<keyword evidence="2" id="KW-1185">Reference proteome</keyword>
<dbReference type="AlphaFoldDB" id="A0A8I5P0C2"/>
<dbReference type="Ensembl" id="ENSPANT00000072865.1">
    <property type="protein sequence ID" value="ENSPANP00000057378.1"/>
    <property type="gene ID" value="ENSPANG00000044230.1"/>
</dbReference>
<proteinExistence type="predicted"/>
<organism evidence="1 2">
    <name type="scientific">Papio anubis</name>
    <name type="common">Olive baboon</name>
    <dbReference type="NCBI Taxonomy" id="9555"/>
    <lineage>
        <taxon>Eukaryota</taxon>
        <taxon>Metazoa</taxon>
        <taxon>Chordata</taxon>
        <taxon>Craniata</taxon>
        <taxon>Vertebrata</taxon>
        <taxon>Euteleostomi</taxon>
        <taxon>Mammalia</taxon>
        <taxon>Eutheria</taxon>
        <taxon>Euarchontoglires</taxon>
        <taxon>Primates</taxon>
        <taxon>Haplorrhini</taxon>
        <taxon>Catarrhini</taxon>
        <taxon>Cercopithecidae</taxon>
        <taxon>Cercopithecinae</taxon>
        <taxon>Papio</taxon>
    </lineage>
</organism>
<reference evidence="1" key="2">
    <citation type="submission" date="2025-08" db="UniProtKB">
        <authorList>
            <consortium name="Ensembl"/>
        </authorList>
    </citation>
    <scope>IDENTIFICATION</scope>
</reference>
<dbReference type="Proteomes" id="UP000028761">
    <property type="component" value="Chromosome 3"/>
</dbReference>
<accession>A0A8I5P0C2</accession>
<dbReference type="PRINTS" id="PR02045">
    <property type="entry name" value="F138DOMAIN"/>
</dbReference>
<evidence type="ECO:0000313" key="2">
    <source>
        <dbReference type="Proteomes" id="UP000028761"/>
    </source>
</evidence>
<dbReference type="PANTHER" id="PTHR46254">
    <property type="entry name" value="PROTEIN GVQW1-RELATED"/>
    <property type="match status" value="1"/>
</dbReference>
<dbReference type="GeneTree" id="ENSGT00940000161627"/>
<name>A0A8I5P0C2_PAPAN</name>